<name>A0ABV8IQ00_9ACTN</name>
<evidence type="ECO:0000313" key="1">
    <source>
        <dbReference type="EMBL" id="MFC4065065.1"/>
    </source>
</evidence>
<reference evidence="2" key="1">
    <citation type="journal article" date="2019" name="Int. J. Syst. Evol. Microbiol.">
        <title>The Global Catalogue of Microorganisms (GCM) 10K type strain sequencing project: providing services to taxonomists for standard genome sequencing and annotation.</title>
        <authorList>
            <consortium name="The Broad Institute Genomics Platform"/>
            <consortium name="The Broad Institute Genome Sequencing Center for Infectious Disease"/>
            <person name="Wu L."/>
            <person name="Ma J."/>
        </authorList>
    </citation>
    <scope>NUCLEOTIDE SEQUENCE [LARGE SCALE GENOMIC DNA]</scope>
    <source>
        <strain evidence="2">TBRC 5832</strain>
    </source>
</reference>
<accession>A0ABV8IQ00</accession>
<dbReference type="EMBL" id="JBHSBL010000007">
    <property type="protein sequence ID" value="MFC4065065.1"/>
    <property type="molecule type" value="Genomic_DNA"/>
</dbReference>
<gene>
    <name evidence="1" type="ORF">ACFO0C_08990</name>
</gene>
<organism evidence="1 2">
    <name type="scientific">Actinoplanes subglobosus</name>
    <dbReference type="NCBI Taxonomy" id="1547892"/>
    <lineage>
        <taxon>Bacteria</taxon>
        <taxon>Bacillati</taxon>
        <taxon>Actinomycetota</taxon>
        <taxon>Actinomycetes</taxon>
        <taxon>Micromonosporales</taxon>
        <taxon>Micromonosporaceae</taxon>
        <taxon>Actinoplanes</taxon>
    </lineage>
</organism>
<comment type="caution">
    <text evidence="1">The sequence shown here is derived from an EMBL/GenBank/DDBJ whole genome shotgun (WGS) entry which is preliminary data.</text>
</comment>
<sequence>MNVALLFDSSDPALGWNYGDAVLRRVLRTGALQRRQAHVRVSTGDILTRVLTPDWPVARILATVYSPKRFDRLRRQALEAAVVNSIVFCWLVQNLTEDAADELDSAMAATPGYLGALDVSFGDPVQLAMFGSRCPSTSGSGVLPQRCCTPGSATGPTGR</sequence>
<proteinExistence type="predicted"/>
<keyword evidence="2" id="KW-1185">Reference proteome</keyword>
<dbReference type="RefSeq" id="WP_378066097.1">
    <property type="nucleotide sequence ID" value="NZ_JBHSBL010000007.1"/>
</dbReference>
<dbReference type="Proteomes" id="UP001595867">
    <property type="component" value="Unassembled WGS sequence"/>
</dbReference>
<protein>
    <submittedName>
        <fullName evidence="1">Uncharacterized protein</fullName>
    </submittedName>
</protein>
<evidence type="ECO:0000313" key="2">
    <source>
        <dbReference type="Proteomes" id="UP001595867"/>
    </source>
</evidence>